<dbReference type="SUPFAM" id="SSF46785">
    <property type="entry name" value="Winged helix' DNA-binding domain"/>
    <property type="match status" value="1"/>
</dbReference>
<name>A0ABR6X7R8_9BURK</name>
<organism evidence="7 8">
    <name type="scientific">Undibacterium seohonense</name>
    <dbReference type="NCBI Taxonomy" id="1344950"/>
    <lineage>
        <taxon>Bacteria</taxon>
        <taxon>Pseudomonadati</taxon>
        <taxon>Pseudomonadota</taxon>
        <taxon>Betaproteobacteria</taxon>
        <taxon>Burkholderiales</taxon>
        <taxon>Oxalobacteraceae</taxon>
        <taxon>Undibacterium</taxon>
    </lineage>
</organism>
<dbReference type="Pfam" id="PF00126">
    <property type="entry name" value="HTH_1"/>
    <property type="match status" value="1"/>
</dbReference>
<evidence type="ECO:0000256" key="2">
    <source>
        <dbReference type="ARBA" id="ARBA00023015"/>
    </source>
</evidence>
<dbReference type="Gene3D" id="1.10.10.10">
    <property type="entry name" value="Winged helix-like DNA-binding domain superfamily/Winged helix DNA-binding domain"/>
    <property type="match status" value="1"/>
</dbReference>
<evidence type="ECO:0000313" key="8">
    <source>
        <dbReference type="Proteomes" id="UP000648257"/>
    </source>
</evidence>
<evidence type="ECO:0000256" key="5">
    <source>
        <dbReference type="SAM" id="Coils"/>
    </source>
</evidence>
<dbReference type="SUPFAM" id="SSF53850">
    <property type="entry name" value="Periplasmic binding protein-like II"/>
    <property type="match status" value="1"/>
</dbReference>
<evidence type="ECO:0000256" key="1">
    <source>
        <dbReference type="ARBA" id="ARBA00009437"/>
    </source>
</evidence>
<sequence>MRLRHIEVFHAIMQAGTISGAAQILSISQPAATKVLQHCELRLGLKLFERIKGKLHPTPEARKLFVEVDKLNRDLQAVRRLASNLKNNPDEAVRLASTPTLSMTIIPAALSAWRSKFPKVHCSLASQHTSEIVSALLLGDVDFAISLYDPNHPSIAAESLTQGRMTAIAPKGTWAATLDNTPLPIKELPKELIALDLDDHLAGRVMDACSEQGLQFNTYTVVQTYLLARTMVEHGAGSAVIDPFTAATADHQRVQCRPIIPVVPVDLYLLTMKSIPLSRSALAFVQNLRDVAADCIAKTNGARS</sequence>
<evidence type="ECO:0000259" key="6">
    <source>
        <dbReference type="PROSITE" id="PS50931"/>
    </source>
</evidence>
<keyword evidence="5" id="KW-0175">Coiled coil</keyword>
<dbReference type="Pfam" id="PF03466">
    <property type="entry name" value="LysR_substrate"/>
    <property type="match status" value="1"/>
</dbReference>
<keyword evidence="2" id="KW-0805">Transcription regulation</keyword>
<dbReference type="InterPro" id="IPR036388">
    <property type="entry name" value="WH-like_DNA-bd_sf"/>
</dbReference>
<dbReference type="InterPro" id="IPR036390">
    <property type="entry name" value="WH_DNA-bd_sf"/>
</dbReference>
<evidence type="ECO:0000256" key="4">
    <source>
        <dbReference type="ARBA" id="ARBA00023163"/>
    </source>
</evidence>
<keyword evidence="3" id="KW-0238">DNA-binding</keyword>
<dbReference type="InterPro" id="IPR005119">
    <property type="entry name" value="LysR_subst-bd"/>
</dbReference>
<accession>A0ABR6X7R8</accession>
<dbReference type="PANTHER" id="PTHR30427:SF1">
    <property type="entry name" value="TRANSCRIPTIONAL ACTIVATOR PROTEIN LYSR"/>
    <property type="match status" value="1"/>
</dbReference>
<evidence type="ECO:0000313" key="7">
    <source>
        <dbReference type="EMBL" id="MBC3808998.1"/>
    </source>
</evidence>
<dbReference type="Gene3D" id="3.40.190.290">
    <property type="match status" value="1"/>
</dbReference>
<dbReference type="Proteomes" id="UP000648257">
    <property type="component" value="Unassembled WGS sequence"/>
</dbReference>
<dbReference type="RefSeq" id="WP_186924058.1">
    <property type="nucleotide sequence ID" value="NZ_JACOFW010000023.1"/>
</dbReference>
<feature type="coiled-coil region" evidence="5">
    <location>
        <begin position="61"/>
        <end position="88"/>
    </location>
</feature>
<dbReference type="PANTHER" id="PTHR30427">
    <property type="entry name" value="TRANSCRIPTIONAL ACTIVATOR PROTEIN LYSR"/>
    <property type="match status" value="1"/>
</dbReference>
<gene>
    <name evidence="7" type="ORF">H8K52_16785</name>
</gene>
<keyword evidence="4" id="KW-0804">Transcription</keyword>
<dbReference type="PROSITE" id="PS50931">
    <property type="entry name" value="HTH_LYSR"/>
    <property type="match status" value="1"/>
</dbReference>
<comment type="similarity">
    <text evidence="1">Belongs to the LysR transcriptional regulatory family.</text>
</comment>
<protein>
    <submittedName>
        <fullName evidence="7">LysR family transcriptional regulator</fullName>
    </submittedName>
</protein>
<keyword evidence="8" id="KW-1185">Reference proteome</keyword>
<dbReference type="EMBL" id="JACOFW010000023">
    <property type="protein sequence ID" value="MBC3808998.1"/>
    <property type="molecule type" value="Genomic_DNA"/>
</dbReference>
<feature type="domain" description="HTH lysR-type" evidence="6">
    <location>
        <begin position="1"/>
        <end position="58"/>
    </location>
</feature>
<reference evidence="7 8" key="1">
    <citation type="submission" date="2020-08" db="EMBL/GenBank/DDBJ databases">
        <title>Novel species isolated from subtropical streams in China.</title>
        <authorList>
            <person name="Lu H."/>
        </authorList>
    </citation>
    <scope>NUCLEOTIDE SEQUENCE [LARGE SCALE GENOMIC DNA]</scope>
    <source>
        <strain evidence="7 8">KACC 16656</strain>
    </source>
</reference>
<proteinExistence type="inferred from homology"/>
<dbReference type="InterPro" id="IPR000847">
    <property type="entry name" value="LysR_HTH_N"/>
</dbReference>
<evidence type="ECO:0000256" key="3">
    <source>
        <dbReference type="ARBA" id="ARBA00023125"/>
    </source>
</evidence>
<comment type="caution">
    <text evidence="7">The sequence shown here is derived from an EMBL/GenBank/DDBJ whole genome shotgun (WGS) entry which is preliminary data.</text>
</comment>